<dbReference type="Proteomes" id="UP000601990">
    <property type="component" value="Unassembled WGS sequence"/>
</dbReference>
<dbReference type="Pfam" id="PF09296">
    <property type="entry name" value="NUDIX-like"/>
    <property type="match status" value="1"/>
</dbReference>
<dbReference type="PROSITE" id="PS00893">
    <property type="entry name" value="NUDIX_BOX"/>
    <property type="match status" value="1"/>
</dbReference>
<feature type="binding site" evidence="6">
    <location>
        <position position="123"/>
    </location>
    <ligand>
        <name>Zn(2+)</name>
        <dbReference type="ChEBI" id="CHEBI:29105"/>
    </ligand>
</feature>
<evidence type="ECO:0000313" key="8">
    <source>
        <dbReference type="EMBL" id="NMF94461.1"/>
    </source>
</evidence>
<feature type="binding site" evidence="6">
    <location>
        <position position="263"/>
    </location>
    <ligand>
        <name>substrate</name>
    </ligand>
</feature>
<evidence type="ECO:0000259" key="7">
    <source>
        <dbReference type="PROSITE" id="PS51462"/>
    </source>
</evidence>
<dbReference type="Pfam" id="PF00293">
    <property type="entry name" value="NUDIX"/>
    <property type="match status" value="1"/>
</dbReference>
<dbReference type="PANTHER" id="PTHR11383">
    <property type="entry name" value="NUCLEOSIDE DIPHOSPHATE-LINKED MOIETY X MOTIF 13"/>
    <property type="match status" value="1"/>
</dbReference>
<dbReference type="GO" id="GO:0016787">
    <property type="term" value="F:hydrolase activity"/>
    <property type="evidence" value="ECO:0007669"/>
    <property type="project" value="UniProtKB-KW"/>
</dbReference>
<dbReference type="CDD" id="cd03429">
    <property type="entry name" value="NUDIX_NADH_pyrophosphatase_Nudt13"/>
    <property type="match status" value="1"/>
</dbReference>
<dbReference type="Gene3D" id="3.90.79.10">
    <property type="entry name" value="Nucleoside Triphosphate Pyrophosphohydrolase"/>
    <property type="match status" value="1"/>
</dbReference>
<organism evidence="8 9">
    <name type="scientific">Aromatoleum buckelii</name>
    <dbReference type="NCBI Taxonomy" id="200254"/>
    <lineage>
        <taxon>Bacteria</taxon>
        <taxon>Pseudomonadati</taxon>
        <taxon>Pseudomonadota</taxon>
        <taxon>Betaproteobacteria</taxon>
        <taxon>Rhodocyclales</taxon>
        <taxon>Rhodocyclaceae</taxon>
        <taxon>Aromatoleum</taxon>
    </lineage>
</organism>
<keyword evidence="5 6" id="KW-0464">Manganese</keyword>
<dbReference type="EMBL" id="WTVH01000030">
    <property type="protein sequence ID" value="NMF94461.1"/>
    <property type="molecule type" value="Genomic_DNA"/>
</dbReference>
<comment type="function">
    <text evidence="6">mRNA decapping enzyme that specifically removes the nicotinamide adenine dinucleotide (NAD) cap from a subset of mRNAs by hydrolyzing the diphosphate linkage to produce nicotinamide mononucleotide (NMN) and 5' monophosphate mRNA. The NAD-cap is present at the 5'-end of some mRNAs and stabilizes RNA against 5'-processing. Has preference for mRNAs with a 5'-end purine. Catalyzes the hydrolysis of a broad range of dinucleotide pyrophosphates.</text>
</comment>
<accession>A0ABX1N5C9</accession>
<feature type="binding site" evidence="6">
    <location>
        <position position="241"/>
    </location>
    <ligand>
        <name>a divalent metal cation</name>
        <dbReference type="ChEBI" id="CHEBI:60240"/>
        <label>3</label>
    </ligand>
</feature>
<dbReference type="InterPro" id="IPR049734">
    <property type="entry name" value="NudC-like_C"/>
</dbReference>
<keyword evidence="6" id="KW-0862">Zinc</keyword>
<keyword evidence="2 6" id="KW-0378">Hydrolase</keyword>
<feature type="binding site" evidence="6">
    <location>
        <position position="138"/>
    </location>
    <ligand>
        <name>Zn(2+)</name>
        <dbReference type="ChEBI" id="CHEBI:29105"/>
    </ligand>
</feature>
<feature type="binding site" evidence="6">
    <location>
        <position position="200"/>
    </location>
    <ligand>
        <name>a divalent metal cation</name>
        <dbReference type="ChEBI" id="CHEBI:60240"/>
        <label>1</label>
    </ligand>
</feature>
<sequence>MRMDTFVPGITEPSQTSDSDLWFVFNAGSLLVIGEGTTARVPCRRELEELGVAATRCRHYLGRLGERSCFTAAAEAPPQLPEHAQWQGLRRLFGRLDETVLTIAGRAIQVVEWDDTHRYCGRCGSPTALKHGERARVCPNCQLAGYPRLSPAVMGLVRRGPELLLARSPHFPEGMYSALAGFVEPGETLEQTLQREVREEVGVEITNLRYFDSQPWPFPHSLMIAFVADYVSGEIVPQPGEIEAAAWFGIDHLPRLPHPFSIARRLIDDTIASIAKAAP</sequence>
<comment type="cofactor">
    <cofactor evidence="6">
        <name>Mg(2+)</name>
        <dbReference type="ChEBI" id="CHEBI:18420"/>
    </cofactor>
    <cofactor evidence="6">
        <name>Mn(2+)</name>
        <dbReference type="ChEBI" id="CHEBI:29035"/>
    </cofactor>
    <text evidence="6">Divalent metal cations. Mg(2+) or Mn(2+).</text>
</comment>
<dbReference type="HAMAP" id="MF_00297">
    <property type="entry name" value="Nudix_NudC"/>
    <property type="match status" value="1"/>
</dbReference>
<feature type="binding site" evidence="6">
    <location>
        <position position="180"/>
    </location>
    <ligand>
        <name>a divalent metal cation</name>
        <dbReference type="ChEBI" id="CHEBI:60240"/>
        <label>1</label>
    </ligand>
</feature>
<feature type="binding site" evidence="6">
    <location>
        <position position="146"/>
    </location>
    <ligand>
        <name>substrate</name>
    </ligand>
</feature>
<feature type="binding site" evidence="6">
    <location>
        <position position="196"/>
    </location>
    <ligand>
        <name>a divalent metal cation</name>
        <dbReference type="ChEBI" id="CHEBI:60240"/>
        <label>2</label>
    </ligand>
</feature>
<feature type="binding site" evidence="6">
    <location>
        <position position="241"/>
    </location>
    <ligand>
        <name>a divalent metal cation</name>
        <dbReference type="ChEBI" id="CHEBI:60240"/>
        <label>1</label>
    </ligand>
</feature>
<comment type="subunit">
    <text evidence="6">Homodimer.</text>
</comment>
<comment type="caution">
    <text evidence="6">Lacks conserved residue(s) required for the propagation of feature annotation.</text>
</comment>
<keyword evidence="4 6" id="KW-0520">NAD</keyword>
<feature type="binding site" evidence="6">
    <location>
        <begin position="214"/>
        <end position="221"/>
    </location>
    <ligand>
        <name>substrate</name>
    </ligand>
</feature>
<comment type="catalytic activity">
    <reaction evidence="6">
        <text>a 5'-end NAD(+)-phospho-ribonucleoside in mRNA + H2O = a 5'-end phospho-adenosine-phospho-ribonucleoside in mRNA + beta-nicotinamide D-ribonucleotide + 2 H(+)</text>
        <dbReference type="Rhea" id="RHEA:60876"/>
        <dbReference type="Rhea" id="RHEA-COMP:15698"/>
        <dbReference type="Rhea" id="RHEA-COMP:15719"/>
        <dbReference type="ChEBI" id="CHEBI:14649"/>
        <dbReference type="ChEBI" id="CHEBI:15377"/>
        <dbReference type="ChEBI" id="CHEBI:15378"/>
        <dbReference type="ChEBI" id="CHEBI:144029"/>
        <dbReference type="ChEBI" id="CHEBI:144051"/>
    </reaction>
</comment>
<dbReference type="Gene3D" id="3.90.79.20">
    <property type="match status" value="1"/>
</dbReference>
<feature type="short sequence motif" description="Nudix box" evidence="6">
    <location>
        <begin position="181"/>
        <end position="202"/>
    </location>
</feature>
<feature type="binding site" evidence="6">
    <location>
        <position position="90"/>
    </location>
    <ligand>
        <name>substrate</name>
    </ligand>
</feature>
<evidence type="ECO:0000256" key="5">
    <source>
        <dbReference type="ARBA" id="ARBA00023211"/>
    </source>
</evidence>
<feature type="domain" description="Nudix hydrolase" evidence="7">
    <location>
        <begin position="147"/>
        <end position="270"/>
    </location>
</feature>
<dbReference type="InterPro" id="IPR015375">
    <property type="entry name" value="NADH_PPase-like_N"/>
</dbReference>
<dbReference type="InterPro" id="IPR020084">
    <property type="entry name" value="NUDIX_hydrolase_CS"/>
</dbReference>
<protein>
    <recommendedName>
        <fullName evidence="6">NAD-capped RNA hydrolase NudC</fullName>
        <shortName evidence="6">DeNADding enzyme NudC</shortName>
        <ecNumber evidence="6">3.6.1.-</ecNumber>
    </recommendedName>
    <alternativeName>
        <fullName evidence="6">NADH pyrophosphatase</fullName>
        <ecNumber evidence="6">3.6.1.22</ecNumber>
    </alternativeName>
</protein>
<proteinExistence type="inferred from homology"/>
<comment type="catalytic activity">
    <reaction evidence="6">
        <text>NAD(+) + H2O = beta-nicotinamide D-ribonucleotide + AMP + 2 H(+)</text>
        <dbReference type="Rhea" id="RHEA:11800"/>
        <dbReference type="ChEBI" id="CHEBI:14649"/>
        <dbReference type="ChEBI" id="CHEBI:15377"/>
        <dbReference type="ChEBI" id="CHEBI:15378"/>
        <dbReference type="ChEBI" id="CHEBI:57540"/>
        <dbReference type="ChEBI" id="CHEBI:456215"/>
        <dbReference type="EC" id="3.6.1.22"/>
    </reaction>
</comment>
<dbReference type="InterPro" id="IPR000086">
    <property type="entry name" value="NUDIX_hydrolase_dom"/>
</dbReference>
<comment type="catalytic activity">
    <reaction evidence="6">
        <text>NADH + H2O = reduced beta-nicotinamide D-ribonucleotide + AMP + 2 H(+)</text>
        <dbReference type="Rhea" id="RHEA:48868"/>
        <dbReference type="ChEBI" id="CHEBI:15377"/>
        <dbReference type="ChEBI" id="CHEBI:15378"/>
        <dbReference type="ChEBI" id="CHEBI:57945"/>
        <dbReference type="ChEBI" id="CHEBI:90832"/>
        <dbReference type="ChEBI" id="CHEBI:456215"/>
        <dbReference type="EC" id="3.6.1.22"/>
    </reaction>
</comment>
<name>A0ABX1N5C9_9RHOO</name>
<feature type="binding site" evidence="6">
    <location>
        <position position="200"/>
    </location>
    <ligand>
        <name>a divalent metal cation</name>
        <dbReference type="ChEBI" id="CHEBI:60240"/>
        <label>3</label>
    </ligand>
</feature>
<evidence type="ECO:0000256" key="1">
    <source>
        <dbReference type="ARBA" id="ARBA00022723"/>
    </source>
</evidence>
<feature type="binding site" evidence="6">
    <location>
        <position position="120"/>
    </location>
    <ligand>
        <name>Zn(2+)</name>
        <dbReference type="ChEBI" id="CHEBI:29105"/>
    </ligand>
</feature>
<feature type="binding site" evidence="6">
    <location>
        <position position="133"/>
    </location>
    <ligand>
        <name>substrate</name>
    </ligand>
</feature>
<reference evidence="8" key="1">
    <citation type="submission" date="2019-12" db="EMBL/GenBank/DDBJ databases">
        <title>Comparative genomics gives insights into the taxonomy of the Azoarcus-Aromatoleum group and reveals separate origins of nif in the plant-associated Azoarcus and non-plant-associated Aromatoleum sub-groups.</title>
        <authorList>
            <person name="Lafos M."/>
            <person name="Maluk M."/>
            <person name="Batista M."/>
            <person name="Junghare M."/>
            <person name="Carmona M."/>
            <person name="Faoro H."/>
            <person name="Cruz L.M."/>
            <person name="Battistoni F."/>
            <person name="De Souza E."/>
            <person name="Pedrosa F."/>
            <person name="Chen W.-M."/>
            <person name="Poole P.S."/>
            <person name="Dixon R.A."/>
            <person name="James E.K."/>
        </authorList>
    </citation>
    <scope>NUCLEOTIDE SEQUENCE</scope>
    <source>
        <strain evidence="8">U120</strain>
    </source>
</reference>
<dbReference type="InterPro" id="IPR015376">
    <property type="entry name" value="Znr_NADH_PPase"/>
</dbReference>
<dbReference type="PROSITE" id="PS51462">
    <property type="entry name" value="NUDIX"/>
    <property type="match status" value="1"/>
</dbReference>
<dbReference type="InterPro" id="IPR015797">
    <property type="entry name" value="NUDIX_hydrolase-like_dom_sf"/>
</dbReference>
<dbReference type="SUPFAM" id="SSF55811">
    <property type="entry name" value="Nudix"/>
    <property type="match status" value="2"/>
</dbReference>
<evidence type="ECO:0000256" key="6">
    <source>
        <dbReference type="HAMAP-Rule" id="MF_00297"/>
    </source>
</evidence>
<keyword evidence="9" id="KW-1185">Reference proteome</keyword>
<dbReference type="InterPro" id="IPR022925">
    <property type="entry name" value="RNA_Hydrolase_NudC"/>
</dbReference>
<comment type="similarity">
    <text evidence="6">Belongs to the Nudix hydrolase family. NudC subfamily.</text>
</comment>
<keyword evidence="1 6" id="KW-0479">Metal-binding</keyword>
<evidence type="ECO:0000313" key="9">
    <source>
        <dbReference type="Proteomes" id="UP000601990"/>
    </source>
</evidence>
<evidence type="ECO:0000256" key="4">
    <source>
        <dbReference type="ARBA" id="ARBA00023027"/>
    </source>
</evidence>
<dbReference type="EC" id="3.6.1.22" evidence="6"/>
<dbReference type="PANTHER" id="PTHR11383:SF3">
    <property type="entry name" value="NAD(P)H PYROPHOSPHATASE NUDT13, MITOCHONDRIAL"/>
    <property type="match status" value="1"/>
</dbReference>
<comment type="cofactor">
    <cofactor evidence="6">
        <name>Zn(2+)</name>
        <dbReference type="ChEBI" id="CHEBI:29105"/>
    </cofactor>
    <text evidence="6">Binds 1 zinc ion per subunit.</text>
</comment>
<keyword evidence="3 6" id="KW-0460">Magnesium</keyword>
<dbReference type="RefSeq" id="WP_169199686.1">
    <property type="nucleotide sequence ID" value="NZ_WTVH02000010.1"/>
</dbReference>
<dbReference type="EC" id="3.6.1.-" evidence="6"/>
<gene>
    <name evidence="6 8" type="primary">nudC</name>
    <name evidence="8" type="ORF">GO608_14120</name>
</gene>
<evidence type="ECO:0000256" key="2">
    <source>
        <dbReference type="ARBA" id="ARBA00022801"/>
    </source>
</evidence>
<comment type="caution">
    <text evidence="8">The sequence shown here is derived from an EMBL/GenBank/DDBJ whole genome shotgun (WGS) entry which is preliminary data.</text>
</comment>
<dbReference type="NCBIfam" id="NF001299">
    <property type="entry name" value="PRK00241.1"/>
    <property type="match status" value="1"/>
</dbReference>
<evidence type="ECO:0000256" key="3">
    <source>
        <dbReference type="ARBA" id="ARBA00022842"/>
    </source>
</evidence>
<feature type="binding site" evidence="6">
    <location>
        <position position="141"/>
    </location>
    <ligand>
        <name>Zn(2+)</name>
        <dbReference type="ChEBI" id="CHEBI:29105"/>
    </ligand>
</feature>
<feature type="binding site" evidence="6">
    <location>
        <position position="196"/>
    </location>
    <ligand>
        <name>a divalent metal cation</name>
        <dbReference type="ChEBI" id="CHEBI:60240"/>
        <label>3</label>
    </ligand>
</feature>
<dbReference type="Pfam" id="PF09297">
    <property type="entry name" value="Zn_ribbon_NUD"/>
    <property type="match status" value="1"/>
</dbReference>